<dbReference type="AlphaFoldDB" id="A0A061JGD0"/>
<keyword evidence="3" id="KW-1185">Reference proteome</keyword>
<evidence type="ECO:0000313" key="3">
    <source>
        <dbReference type="Proteomes" id="UP000026922"/>
    </source>
</evidence>
<protein>
    <submittedName>
        <fullName evidence="2">Uncharacterized protein</fullName>
    </submittedName>
</protein>
<dbReference type="Proteomes" id="UP000026922">
    <property type="component" value="Unassembled WGS sequence"/>
</dbReference>
<sequence precursor="true">MKLSFFLFFVLLSGSVFSTPAAPESQYERSLFCGSWEDKEHVKFVIEELKLPVYRISLDKIFAILAMLTSKAKHMPEVQIFFHQYFFNDSFFSERIFHELFQSTYRSGSICAPRRDQFFELVTNWLDEIPDDSSSTWTVLLSKIESVSFGTQVSLDRSKKFEGIISRIKAMNDENFSNIIELYLKFCRTFNKEIFNSIGFERVYSLKEDSVFSKATAAIFLFGKKIPLEIFENLDFERINKLDDQNFSKILCQVFNSDQIVPSNILERLNLRRISTLTEESSVLDVSDAIFNSDQTISLSVFEDIVKAVNAIKDPYSFAQIICKLCNSWNAIPSSILENFNFNKINNLKNDFFFVRVMTAFCESQSKFPKKIFECFVDRINSLKRSSDFSTVVERFWKSGQKISSEVLESFVERIKKLNDADFSRIAPNFFNFKQNVSLNFEYLLTRMSDFKNISRFEELMSNIYDDDKCKSIPSGTFKRVIDSLDYTKLSFGHIISLFNFFKEHDISPPEDLEERSKYLFKHLHYLEVIRLEESHFSFFLDELFKYYKKEEVLKNLYNFPSLLQWAILERLIVSEKLLDDIDTAPLPKKTSIELSPQEKIKKLVLEVLSSAEKDGFAERIFRFVQKEKGSDYAKKFATLVSNSVISTPDFEEDFEKNFKFGPESVMFFVEKKSFYDWCVLDYKHNRQKEEDFEQARTFFINLVKILHPEAEEHSFLHTNSVISGMDYLDIVHNRVYLGTDRISTRDYELLNLKTLEGYVKEELKICLIKVLDGYFKRKIDAPRSSSCFASLLNKLGNQKRQKGNLLLREFCGALDWGPSGYDLFKAYGYDQSSVVELFEKRARPFSNQFNENKMDGGLLNNGYEALATDLLKLVFYNENVTENPIKFSSHYENKDNFCKDIKKDLELFFKDMYSYRDEVFTTSQQSAKRYHPDQMCLRLLEIFDDGSGISLDPENFSKARCSNGTLINLRLMYAEMHGKSVSGFKFEECPKVQ</sequence>
<keyword evidence="1" id="KW-0732">Signal</keyword>
<comment type="caution">
    <text evidence="2">The sequence shown here is derived from an EMBL/GenBank/DDBJ whole genome shotgun (WGS) entry which is preliminary data.</text>
</comment>
<organism evidence="2 3">
    <name type="scientific">Holospora undulata HU1</name>
    <dbReference type="NCBI Taxonomy" id="1321371"/>
    <lineage>
        <taxon>Bacteria</taxon>
        <taxon>Pseudomonadati</taxon>
        <taxon>Pseudomonadota</taxon>
        <taxon>Alphaproteobacteria</taxon>
        <taxon>Holosporales</taxon>
        <taxon>Holosporaceae</taxon>
        <taxon>Holospora</taxon>
    </lineage>
</organism>
<dbReference type="RefSeq" id="WP_006288652.1">
    <property type="nucleotide sequence ID" value="NZ_ARPM03000127.1"/>
</dbReference>
<gene>
    <name evidence="2" type="ORF">K737_300579</name>
</gene>
<reference evidence="2 3" key="1">
    <citation type="journal article" date="2013" name="Genome Announc.">
        <title>Draft Genome Sequence of Holospora undulata Strain HU1, a Micronucleus-Specific Symbiont of the Ciliate Paramecium caudatum.</title>
        <authorList>
            <person name="Dohra H."/>
            <person name="Suzuki H."/>
            <person name="Suzuki T."/>
            <person name="Tanaka K."/>
            <person name="Fujishima M."/>
        </authorList>
    </citation>
    <scope>NUCLEOTIDE SEQUENCE [LARGE SCALE GENOMIC DNA]</scope>
    <source>
        <strain evidence="2 3">HU1</strain>
    </source>
</reference>
<evidence type="ECO:0000313" key="2">
    <source>
        <dbReference type="EMBL" id="ETZ05010.1"/>
    </source>
</evidence>
<accession>A0A061JGD0</accession>
<feature type="signal peptide" evidence="1">
    <location>
        <begin position="1"/>
        <end position="18"/>
    </location>
</feature>
<dbReference type="EMBL" id="ARPM03000127">
    <property type="protein sequence ID" value="ETZ05010.1"/>
    <property type="molecule type" value="Genomic_DNA"/>
</dbReference>
<feature type="chain" id="PRO_5001601593" evidence="1">
    <location>
        <begin position="19"/>
        <end position="994"/>
    </location>
</feature>
<name>A0A061JGD0_9PROT</name>
<proteinExistence type="predicted"/>
<evidence type="ECO:0000256" key="1">
    <source>
        <dbReference type="SAM" id="SignalP"/>
    </source>
</evidence>